<proteinExistence type="predicted"/>
<feature type="transmembrane region" description="Helical" evidence="1">
    <location>
        <begin position="448"/>
        <end position="472"/>
    </location>
</feature>
<keyword evidence="1" id="KW-0812">Transmembrane</keyword>
<feature type="transmembrane region" description="Helical" evidence="1">
    <location>
        <begin position="171"/>
        <end position="190"/>
    </location>
</feature>
<dbReference type="Proteomes" id="UP000306509">
    <property type="component" value="Unassembled WGS sequence"/>
</dbReference>
<evidence type="ECO:0000256" key="1">
    <source>
        <dbReference type="SAM" id="Phobius"/>
    </source>
</evidence>
<feature type="transmembrane region" description="Helical" evidence="1">
    <location>
        <begin position="510"/>
        <end position="533"/>
    </location>
</feature>
<dbReference type="RefSeq" id="WP_138002166.1">
    <property type="nucleotide sequence ID" value="NZ_QGQD01000036.1"/>
</dbReference>
<dbReference type="AlphaFoldDB" id="A0A4U8QK32"/>
<protein>
    <submittedName>
        <fullName evidence="2">Uncharacterized protein</fullName>
    </submittedName>
</protein>
<evidence type="ECO:0000313" key="3">
    <source>
        <dbReference type="Proteomes" id="UP000306509"/>
    </source>
</evidence>
<name>A0A4U8QK32_9FIRM</name>
<dbReference type="STRING" id="180332.GCA_000797495_04791"/>
<organism evidence="2 3">
    <name type="scientific">Robinsoniella peoriensis</name>
    <dbReference type="NCBI Taxonomy" id="180332"/>
    <lineage>
        <taxon>Bacteria</taxon>
        <taxon>Bacillati</taxon>
        <taxon>Bacillota</taxon>
        <taxon>Clostridia</taxon>
        <taxon>Lachnospirales</taxon>
        <taxon>Lachnospiraceae</taxon>
        <taxon>Robinsoniella</taxon>
    </lineage>
</organism>
<reference evidence="2 3" key="1">
    <citation type="journal article" date="2019" name="Anaerobe">
        <title>Detection of Robinsoniella peoriensis in multiple bone samples of a trauma patient.</title>
        <authorList>
            <person name="Schrottner P."/>
            <person name="Hartwich K."/>
            <person name="Bunk B."/>
            <person name="Schober I."/>
            <person name="Helbig S."/>
            <person name="Rudolph W.W."/>
            <person name="Gunzer F."/>
        </authorList>
    </citation>
    <scope>NUCLEOTIDE SEQUENCE [LARGE SCALE GENOMIC DNA]</scope>
    <source>
        <strain evidence="2 3">DSM 106044</strain>
    </source>
</reference>
<sequence length="540" mass="61729">MIRTFKTIFHLKTVMQVNVFLYYLKRLWVIGKLIPDNAYGMDSAKKVLTVIIAVLMQVVEFVGKGLYLAVMIGLPFLFMGKNQILTPAERFLWMVHILFFTNCILGSLQDSQVFSVTRQKITCIKYMQMDAGRYVQATLLSKYVPFFVYYLPFLILAARMAGGSILQGVGLWLLLVSFRMMGEALQVYLYDKKGFVLSRNMGFAWGVIILSLTAAYLPFFLNMPHTVAPVIIHPVSVLIAVILGAVSFYYIMWGYKAYAEKLKRSIELKYLFSNAMKQAKQSSFAEVEMKEKDLKTSREEVAKFQRLKGYAYMNAIFFARHRRQLVKPIYFRLAITAIIFVGGIFLYISDKNTAVKLSENLGVLLPSFVFIMYCMSVGDKSCRAMFYNCDISLLRYGYYRKPGTILQNFKIRLIRISLYNLIVGVALSAVAVIFCILCGTSIFSLDLLAFSVSIMLLAVLFTVHHLFLYYVFQPYSTGLDIKNPFFTVINNVMYFICFMCLKIEAGGTGFTMAVLAFTICYIAVALVLVYRLAPRYFRIK</sequence>
<feature type="transmembrane region" description="Helical" evidence="1">
    <location>
        <begin position="418"/>
        <end position="442"/>
    </location>
</feature>
<feature type="transmembrane region" description="Helical" evidence="1">
    <location>
        <begin position="202"/>
        <end position="219"/>
    </location>
</feature>
<feature type="transmembrane region" description="Helical" evidence="1">
    <location>
        <begin position="47"/>
        <end position="78"/>
    </location>
</feature>
<feature type="transmembrane region" description="Helical" evidence="1">
    <location>
        <begin position="361"/>
        <end position="378"/>
    </location>
</feature>
<feature type="transmembrane region" description="Helical" evidence="1">
    <location>
        <begin position="329"/>
        <end position="349"/>
    </location>
</feature>
<keyword evidence="3" id="KW-1185">Reference proteome</keyword>
<feature type="transmembrane region" description="Helical" evidence="1">
    <location>
        <begin position="90"/>
        <end position="108"/>
    </location>
</feature>
<dbReference type="EMBL" id="QGQD01000036">
    <property type="protein sequence ID" value="TLD01516.1"/>
    <property type="molecule type" value="Genomic_DNA"/>
</dbReference>
<accession>A0A4U8QK32</accession>
<comment type="caution">
    <text evidence="2">The sequence shown here is derived from an EMBL/GenBank/DDBJ whole genome shotgun (WGS) entry which is preliminary data.</text>
</comment>
<gene>
    <name evidence="2" type="ORF">DSM106044_01495</name>
</gene>
<keyword evidence="1" id="KW-1133">Transmembrane helix</keyword>
<feature type="transmembrane region" description="Helical" evidence="1">
    <location>
        <begin position="143"/>
        <end position="165"/>
    </location>
</feature>
<evidence type="ECO:0000313" key="2">
    <source>
        <dbReference type="EMBL" id="TLD01516.1"/>
    </source>
</evidence>
<keyword evidence="1" id="KW-0472">Membrane</keyword>
<feature type="transmembrane region" description="Helical" evidence="1">
    <location>
        <begin position="484"/>
        <end position="504"/>
    </location>
</feature>
<feature type="transmembrane region" description="Helical" evidence="1">
    <location>
        <begin position="231"/>
        <end position="255"/>
    </location>
</feature>